<keyword evidence="2" id="KW-0238">DNA-binding</keyword>
<protein>
    <recommendedName>
        <fullName evidence="5">HTH luxR-type domain-containing protein</fullName>
    </recommendedName>
</protein>
<dbReference type="PROSITE" id="PS50043">
    <property type="entry name" value="HTH_LUXR_2"/>
    <property type="match status" value="1"/>
</dbReference>
<reference evidence="6" key="1">
    <citation type="submission" date="2023-03" db="EMBL/GenBank/DDBJ databases">
        <title>Actinorhabdospora filicis NBRC 111898.</title>
        <authorList>
            <person name="Ichikawa N."/>
            <person name="Sato H."/>
            <person name="Tonouchi N."/>
        </authorList>
    </citation>
    <scope>NUCLEOTIDE SEQUENCE</scope>
    <source>
        <strain evidence="6">NBRC 111898</strain>
    </source>
</reference>
<feature type="domain" description="HTH luxR-type" evidence="5">
    <location>
        <begin position="32"/>
        <end position="97"/>
    </location>
</feature>
<dbReference type="GO" id="GO:0003677">
    <property type="term" value="F:DNA binding"/>
    <property type="evidence" value="ECO:0007669"/>
    <property type="project" value="UniProtKB-KW"/>
</dbReference>
<evidence type="ECO:0000313" key="6">
    <source>
        <dbReference type="EMBL" id="GLZ76833.1"/>
    </source>
</evidence>
<dbReference type="Gene3D" id="1.10.10.10">
    <property type="entry name" value="Winged helix-like DNA-binding domain superfamily/Winged helix DNA-binding domain"/>
    <property type="match status" value="1"/>
</dbReference>
<keyword evidence="3" id="KW-0804">Transcription</keyword>
<dbReference type="SUPFAM" id="SSF46894">
    <property type="entry name" value="C-terminal effector domain of the bipartite response regulators"/>
    <property type="match status" value="1"/>
</dbReference>
<keyword evidence="1" id="KW-0805">Transcription regulation</keyword>
<organism evidence="6 7">
    <name type="scientific">Actinorhabdospora filicis</name>
    <dbReference type="NCBI Taxonomy" id="1785913"/>
    <lineage>
        <taxon>Bacteria</taxon>
        <taxon>Bacillati</taxon>
        <taxon>Actinomycetota</taxon>
        <taxon>Actinomycetes</taxon>
        <taxon>Micromonosporales</taxon>
        <taxon>Micromonosporaceae</taxon>
        <taxon>Actinorhabdospora</taxon>
    </lineage>
</organism>
<accession>A0A9W6SID5</accession>
<gene>
    <name evidence="6" type="ORF">Afil01_16400</name>
</gene>
<name>A0A9W6SID5_9ACTN</name>
<dbReference type="SMART" id="SM00421">
    <property type="entry name" value="HTH_LUXR"/>
    <property type="match status" value="1"/>
</dbReference>
<dbReference type="EMBL" id="BSTX01000001">
    <property type="protein sequence ID" value="GLZ76833.1"/>
    <property type="molecule type" value="Genomic_DNA"/>
</dbReference>
<dbReference type="PRINTS" id="PR00038">
    <property type="entry name" value="HTHLUXR"/>
</dbReference>
<dbReference type="InterPro" id="IPR000792">
    <property type="entry name" value="Tscrpt_reg_LuxR_C"/>
</dbReference>
<dbReference type="InterPro" id="IPR036388">
    <property type="entry name" value="WH-like_DNA-bd_sf"/>
</dbReference>
<dbReference type="AlphaFoldDB" id="A0A9W6SID5"/>
<evidence type="ECO:0000256" key="3">
    <source>
        <dbReference type="ARBA" id="ARBA00023163"/>
    </source>
</evidence>
<evidence type="ECO:0000256" key="2">
    <source>
        <dbReference type="ARBA" id="ARBA00023125"/>
    </source>
</evidence>
<keyword evidence="7" id="KW-1185">Reference proteome</keyword>
<dbReference type="PANTHER" id="PTHR44688">
    <property type="entry name" value="DNA-BINDING TRANSCRIPTIONAL ACTIVATOR DEVR_DOSR"/>
    <property type="match status" value="1"/>
</dbReference>
<feature type="region of interest" description="Disordered" evidence="4">
    <location>
        <begin position="1"/>
        <end position="41"/>
    </location>
</feature>
<evidence type="ECO:0000259" key="5">
    <source>
        <dbReference type="PROSITE" id="PS50043"/>
    </source>
</evidence>
<proteinExistence type="predicted"/>
<feature type="compositionally biased region" description="Basic and acidic residues" evidence="4">
    <location>
        <begin position="11"/>
        <end position="41"/>
    </location>
</feature>
<evidence type="ECO:0000256" key="4">
    <source>
        <dbReference type="SAM" id="MobiDB-lite"/>
    </source>
</evidence>
<comment type="caution">
    <text evidence="6">The sequence shown here is derived from an EMBL/GenBank/DDBJ whole genome shotgun (WGS) entry which is preliminary data.</text>
</comment>
<dbReference type="RefSeq" id="WP_285661986.1">
    <property type="nucleotide sequence ID" value="NZ_BSTX01000001.1"/>
</dbReference>
<evidence type="ECO:0000313" key="7">
    <source>
        <dbReference type="Proteomes" id="UP001165079"/>
    </source>
</evidence>
<dbReference type="InterPro" id="IPR016032">
    <property type="entry name" value="Sig_transdc_resp-reg_C-effctor"/>
</dbReference>
<evidence type="ECO:0000256" key="1">
    <source>
        <dbReference type="ARBA" id="ARBA00023015"/>
    </source>
</evidence>
<sequence length="99" mass="11214">MSADPGLYGNLHEHREMHRDNRIRPENSRPRTRRGPDRLNERQTHIVTLLAEGASDVQIARRLYIGQRTVQREVASLMSQVGAASRFALGAEAALRGWL</sequence>
<dbReference type="Pfam" id="PF00196">
    <property type="entry name" value="GerE"/>
    <property type="match status" value="1"/>
</dbReference>
<dbReference type="Proteomes" id="UP001165079">
    <property type="component" value="Unassembled WGS sequence"/>
</dbReference>
<dbReference type="GO" id="GO:0006355">
    <property type="term" value="P:regulation of DNA-templated transcription"/>
    <property type="evidence" value="ECO:0007669"/>
    <property type="project" value="InterPro"/>
</dbReference>
<dbReference type="PANTHER" id="PTHR44688:SF16">
    <property type="entry name" value="DNA-BINDING TRANSCRIPTIONAL ACTIVATOR DEVR_DOSR"/>
    <property type="match status" value="1"/>
</dbReference>